<evidence type="ECO:0000256" key="8">
    <source>
        <dbReference type="HAMAP-Rule" id="MF_01975"/>
    </source>
</evidence>
<dbReference type="InterPro" id="IPR001714">
    <property type="entry name" value="Pept_M24_MAP"/>
</dbReference>
<dbReference type="GO" id="GO:0004239">
    <property type="term" value="F:initiator methionyl aminopeptidase activity"/>
    <property type="evidence" value="ECO:0007669"/>
    <property type="project" value="UniProtKB-UniRule"/>
</dbReference>
<keyword evidence="7 8" id="KW-0378">Hydrolase</keyword>
<feature type="binding site" evidence="8">
    <location>
        <position position="286"/>
    </location>
    <ligand>
        <name>a divalent metal cation</name>
        <dbReference type="ChEBI" id="CHEBI:60240"/>
        <label>2</label>
        <note>catalytic</note>
    </ligand>
</feature>
<organism evidence="11 12">
    <name type="scientific">Staphylothermus hellenicus (strain DSM 12710 / JCM 10830 / BK20S6-10-b1 / P8)</name>
    <dbReference type="NCBI Taxonomy" id="591019"/>
    <lineage>
        <taxon>Archaea</taxon>
        <taxon>Thermoproteota</taxon>
        <taxon>Thermoprotei</taxon>
        <taxon>Desulfurococcales</taxon>
        <taxon>Desulfurococcaceae</taxon>
        <taxon>Staphylothermus</taxon>
    </lineage>
</organism>
<dbReference type="InterPro" id="IPR018349">
    <property type="entry name" value="Pept_M24A_MAP2_BS"/>
</dbReference>
<feature type="binding site" evidence="8">
    <location>
        <position position="191"/>
    </location>
    <ligand>
        <name>a divalent metal cation</name>
        <dbReference type="ChEBI" id="CHEBI:60240"/>
        <label>2</label>
        <note>catalytic</note>
    </ligand>
</feature>
<dbReference type="GO" id="GO:0005737">
    <property type="term" value="C:cytoplasm"/>
    <property type="evidence" value="ECO:0007669"/>
    <property type="project" value="TreeGrafter"/>
</dbReference>
<dbReference type="InterPro" id="IPR000994">
    <property type="entry name" value="Pept_M24"/>
</dbReference>
<feature type="binding site" evidence="8">
    <location>
        <position position="286"/>
    </location>
    <ligand>
        <name>a divalent metal cation</name>
        <dbReference type="ChEBI" id="CHEBI:60240"/>
        <label>1</label>
    </ligand>
</feature>
<dbReference type="Gene3D" id="1.10.10.10">
    <property type="entry name" value="Winged helix-like DNA-binding domain superfamily/Winged helix DNA-binding domain"/>
    <property type="match status" value="1"/>
</dbReference>
<dbReference type="NCBIfam" id="TIGR00501">
    <property type="entry name" value="met_pdase_II"/>
    <property type="match status" value="1"/>
</dbReference>
<evidence type="ECO:0000256" key="2">
    <source>
        <dbReference type="ARBA" id="ARBA00001936"/>
    </source>
</evidence>
<feature type="binding site" evidence="8">
    <location>
        <position position="98"/>
    </location>
    <ligand>
        <name>a divalent metal cation</name>
        <dbReference type="ChEBI" id="CHEBI:60240"/>
        <label>1</label>
    </ligand>
</feature>
<feature type="binding site" evidence="8">
    <location>
        <position position="98"/>
    </location>
    <ligand>
        <name>a divalent metal cation</name>
        <dbReference type="ChEBI" id="CHEBI:60240"/>
        <label>2</label>
        <note>catalytic</note>
    </ligand>
</feature>
<evidence type="ECO:0000256" key="7">
    <source>
        <dbReference type="ARBA" id="ARBA00022801"/>
    </source>
</evidence>
<dbReference type="Pfam" id="PF00557">
    <property type="entry name" value="Peptidase_M24"/>
    <property type="match status" value="1"/>
</dbReference>
<dbReference type="AlphaFoldDB" id="D7DA67"/>
<dbReference type="InterPro" id="IPR002468">
    <property type="entry name" value="Pept_M24A_MAP2"/>
</dbReference>
<dbReference type="PROSITE" id="PS01202">
    <property type="entry name" value="MAP_2"/>
    <property type="match status" value="1"/>
</dbReference>
<evidence type="ECO:0000256" key="4">
    <source>
        <dbReference type="ARBA" id="ARBA00022438"/>
    </source>
</evidence>
<dbReference type="SUPFAM" id="SSF55920">
    <property type="entry name" value="Creatinase/aminopeptidase"/>
    <property type="match status" value="1"/>
</dbReference>
<dbReference type="GO" id="GO:0006508">
    <property type="term" value="P:proteolysis"/>
    <property type="evidence" value="ECO:0007669"/>
    <property type="project" value="UniProtKB-KW"/>
</dbReference>
<feature type="domain" description="Peptidase M24" evidence="10">
    <location>
        <begin position="10"/>
        <end position="194"/>
    </location>
</feature>
<dbReference type="Proteomes" id="UP000002573">
    <property type="component" value="Chromosome"/>
</dbReference>
<keyword evidence="4 8" id="KW-0031">Aminopeptidase</keyword>
<dbReference type="GO" id="GO:0046872">
    <property type="term" value="F:metal ion binding"/>
    <property type="evidence" value="ECO:0007669"/>
    <property type="project" value="UniProtKB-UniRule"/>
</dbReference>
<dbReference type="HOGENOM" id="CLU_015857_7_0_2"/>
<gene>
    <name evidence="8" type="primary">map</name>
    <name evidence="11" type="ordered locus">Shell_1575</name>
</gene>
<dbReference type="InterPro" id="IPR050247">
    <property type="entry name" value="Met_Aminopeptidase_Type2"/>
</dbReference>
<dbReference type="PRINTS" id="PR00599">
    <property type="entry name" value="MAPEPTIDASE"/>
</dbReference>
<evidence type="ECO:0000256" key="1">
    <source>
        <dbReference type="ARBA" id="ARBA00000294"/>
    </source>
</evidence>
<keyword evidence="5 8" id="KW-0645">Protease</keyword>
<dbReference type="PANTHER" id="PTHR45777">
    <property type="entry name" value="METHIONINE AMINOPEPTIDASE 2"/>
    <property type="match status" value="1"/>
</dbReference>
<evidence type="ECO:0000256" key="3">
    <source>
        <dbReference type="ARBA" id="ARBA00001954"/>
    </source>
</evidence>
<feature type="binding site" evidence="8">
    <location>
        <position position="87"/>
    </location>
    <ligand>
        <name>a divalent metal cation</name>
        <dbReference type="ChEBI" id="CHEBI:60240"/>
        <label>1</label>
    </ligand>
</feature>
<dbReference type="GeneID" id="9234867"/>
<dbReference type="InterPro" id="IPR036005">
    <property type="entry name" value="Creatinase/aminopeptidase-like"/>
</dbReference>
<dbReference type="OrthoDB" id="372008at2157"/>
<dbReference type="EMBL" id="CP002051">
    <property type="protein sequence ID" value="ADI32663.1"/>
    <property type="molecule type" value="Genomic_DNA"/>
</dbReference>
<comment type="similarity">
    <text evidence="8">Belongs to the peptidase M24A family. Methionine aminopeptidase archaeal type 2 subfamily.</text>
</comment>
<keyword evidence="6 8" id="KW-0479">Metal-binding</keyword>
<evidence type="ECO:0000259" key="10">
    <source>
        <dbReference type="Pfam" id="PF00557"/>
    </source>
</evidence>
<dbReference type="STRING" id="591019.Shell_1575"/>
<feature type="binding site" evidence="8">
    <location>
        <position position="166"/>
    </location>
    <ligand>
        <name>substrate</name>
    </ligand>
</feature>
<dbReference type="InterPro" id="IPR036390">
    <property type="entry name" value="WH_DNA-bd_sf"/>
</dbReference>
<evidence type="ECO:0000256" key="5">
    <source>
        <dbReference type="ARBA" id="ARBA00022670"/>
    </source>
</evidence>
<comment type="cofactor">
    <cofactor evidence="2">
        <name>Mn(2+)</name>
        <dbReference type="ChEBI" id="CHEBI:29035"/>
    </cofactor>
</comment>
<dbReference type="MEROPS" id="M24.035"/>
<evidence type="ECO:0000313" key="11">
    <source>
        <dbReference type="EMBL" id="ADI32663.1"/>
    </source>
</evidence>
<evidence type="ECO:0000256" key="6">
    <source>
        <dbReference type="ARBA" id="ARBA00022723"/>
    </source>
</evidence>
<dbReference type="GO" id="GO:0070006">
    <property type="term" value="F:metalloaminopeptidase activity"/>
    <property type="evidence" value="ECO:0007669"/>
    <property type="project" value="UniProtKB-UniRule"/>
</dbReference>
<evidence type="ECO:0000313" key="12">
    <source>
        <dbReference type="Proteomes" id="UP000002573"/>
    </source>
</evidence>
<evidence type="ECO:0000256" key="9">
    <source>
        <dbReference type="RuleBase" id="RU003653"/>
    </source>
</evidence>
<comment type="cofactor">
    <cofactor evidence="3">
        <name>Fe(2+)</name>
        <dbReference type="ChEBI" id="CHEBI:29033"/>
    </cofactor>
</comment>
<dbReference type="InterPro" id="IPR028595">
    <property type="entry name" value="MetAP_archaeal"/>
</dbReference>
<dbReference type="eggNOG" id="arCOG01001">
    <property type="taxonomic scope" value="Archaea"/>
</dbReference>
<comment type="catalytic activity">
    <reaction evidence="1 8 9">
        <text>Release of N-terminal amino acids, preferentially methionine, from peptides and arylamides.</text>
        <dbReference type="EC" id="3.4.11.18"/>
    </reaction>
</comment>
<accession>D7DA67</accession>
<feature type="binding site" evidence="8">
    <location>
        <position position="67"/>
    </location>
    <ligand>
        <name>substrate</name>
    </ligand>
</feature>
<dbReference type="SUPFAM" id="SSF46785">
    <property type="entry name" value="Winged helix' DNA-binding domain"/>
    <property type="match status" value="1"/>
</dbReference>
<comment type="subunit">
    <text evidence="8">Monomer.</text>
</comment>
<dbReference type="HAMAP" id="MF_01975">
    <property type="entry name" value="MetAP_2_arc"/>
    <property type="match status" value="1"/>
</dbReference>
<feature type="binding site" evidence="8">
    <location>
        <position position="158"/>
    </location>
    <ligand>
        <name>a divalent metal cation</name>
        <dbReference type="ChEBI" id="CHEBI:60240"/>
        <label>2</label>
        <note>catalytic</note>
    </ligand>
</feature>
<sequence length="301" mass="33940">MSLSEEAISKLLKAGEIAKKVREEAARIAKPGMKLFELAEHVERRIRELGGEPAFPVNLSINEVAAHYTPIVNDDTVIPDNAVLKIDLGVHIDGYIADTATTVSFNPAYEGLLEASRTALEKALETVKPGIRVNMIGKIIEETIASYGYKPIRNLTGHSIDRYLIHAGKSIPNYNDLFTRWKLVEGVYAIEPFATNGAGLVREGSIATIYSLTPRRRTRLTLREKRLFNKIWSERRTLPFCERWYVGLFNGVEGLRNTLRIMQKHRVIYAYPVLIERGGGLVSQFEHTFIIYGKDIIITTK</sequence>
<name>D7DA67_STAHD</name>
<dbReference type="PANTHER" id="PTHR45777:SF2">
    <property type="entry name" value="METHIONINE AMINOPEPTIDASE 2"/>
    <property type="match status" value="1"/>
</dbReference>
<keyword evidence="12" id="KW-1185">Reference proteome</keyword>
<reference evidence="11 12" key="2">
    <citation type="journal article" date="2011" name="Stand. Genomic Sci.">
        <title>Complete genome sequence of Staphylothermus hellenicus P8.</title>
        <authorList>
            <person name="Anderson I."/>
            <person name="Wirth R."/>
            <person name="Lucas S."/>
            <person name="Copeland A."/>
            <person name="Lapidus A."/>
            <person name="Cheng J.F."/>
            <person name="Goodwin L."/>
            <person name="Pitluck S."/>
            <person name="Davenport K."/>
            <person name="Detter J.C."/>
            <person name="Han C."/>
            <person name="Tapia R."/>
            <person name="Land M."/>
            <person name="Hauser L."/>
            <person name="Pati A."/>
            <person name="Mikhailova N."/>
            <person name="Woyke T."/>
            <person name="Klenk H.P."/>
            <person name="Kyrpides N."/>
            <person name="Ivanova N."/>
        </authorList>
    </citation>
    <scope>NUCLEOTIDE SEQUENCE [LARGE SCALE GENOMIC DNA]</scope>
    <source>
        <strain evidence="12">DSM 12710 / JCM 10830 / BK20S6-10-b1 / P8</strain>
    </source>
</reference>
<dbReference type="Gene3D" id="3.90.230.10">
    <property type="entry name" value="Creatinase/methionine aminopeptidase superfamily"/>
    <property type="match status" value="1"/>
</dbReference>
<dbReference type="CDD" id="cd01088">
    <property type="entry name" value="MetAP2"/>
    <property type="match status" value="1"/>
</dbReference>
<dbReference type="EC" id="3.4.11.18" evidence="8 9"/>
<dbReference type="InterPro" id="IPR036388">
    <property type="entry name" value="WH-like_DNA-bd_sf"/>
</dbReference>
<protein>
    <recommendedName>
        <fullName evidence="8 9">Methionine aminopeptidase</fullName>
        <shortName evidence="8">MAP</shortName>
        <shortName evidence="8">MetAP</shortName>
        <ecNumber evidence="8 9">3.4.11.18</ecNumber>
    </recommendedName>
    <alternativeName>
        <fullName evidence="8">Peptidase M</fullName>
    </alternativeName>
</protein>
<reference evidence="12" key="1">
    <citation type="submission" date="2010-05" db="EMBL/GenBank/DDBJ databases">
        <title>Complete sequence of Staphylothermus hellenicus DSM 12710.</title>
        <authorList>
            <consortium name="US DOE Joint Genome Institute"/>
            <person name="Lucas S."/>
            <person name="Copeland A."/>
            <person name="Lapidus A."/>
            <person name="Cheng J.-F."/>
            <person name="Bruce D."/>
            <person name="Goodwin L."/>
            <person name="Pitluck S."/>
            <person name="Davenport K."/>
            <person name="Detter J.C."/>
            <person name="Han C."/>
            <person name="Tapia R."/>
            <person name="Larimer F."/>
            <person name="Land M."/>
            <person name="Hauser L."/>
            <person name="Kyrpides N."/>
            <person name="Mikhailova N."/>
            <person name="Anderson I.J."/>
            <person name="Woyke T."/>
        </authorList>
    </citation>
    <scope>NUCLEOTIDE SEQUENCE [LARGE SCALE GENOMIC DNA]</scope>
    <source>
        <strain evidence="12">DSM 12710 / JCM 10830 / BK20S6-10-b1 / P8</strain>
    </source>
</reference>
<dbReference type="RefSeq" id="WP_013143861.1">
    <property type="nucleotide sequence ID" value="NC_014205.1"/>
</dbReference>
<proteinExistence type="inferred from homology"/>
<dbReference type="KEGG" id="shc:Shell_1575"/>
<comment type="cofactor">
    <cofactor evidence="8">
        <name>Co(2+)</name>
        <dbReference type="ChEBI" id="CHEBI:48828"/>
    </cofactor>
    <cofactor evidence="8">
        <name>Zn(2+)</name>
        <dbReference type="ChEBI" id="CHEBI:29105"/>
    </cofactor>
    <cofactor evidence="8">
        <name>Mn(2+)</name>
        <dbReference type="ChEBI" id="CHEBI:29035"/>
    </cofactor>
    <cofactor evidence="8">
        <name>Fe(2+)</name>
        <dbReference type="ChEBI" id="CHEBI:29033"/>
    </cofactor>
    <text evidence="8">Binds 2 divalent metal cations per subunit. Has a high-affinity and a low affinity metal-binding site. The true nature of the physiological cofactor is under debate. The enzyme is active with cobalt, zinc, manganese or divalent iron ions. Most likely, methionine aminopeptidases function as mononuclear Fe(2+)-metalloproteases under physiological conditions, and the catalytically relevant metal-binding site has been assigned to the histidine-containing high-affinity site.</text>
</comment>
<comment type="function">
    <text evidence="8 9">Removes the N-terminal methionine from nascent proteins. The N-terminal methionine is often cleaved when the second residue in the primary sequence is small and uncharged (Met-Ala-, Cys, Gly, Pro, Ser, Thr, or Val).</text>
</comment>